<organism evidence="1 2">
    <name type="scientific">Solea senegalensis</name>
    <name type="common">Senegalese sole</name>
    <dbReference type="NCBI Taxonomy" id="28829"/>
    <lineage>
        <taxon>Eukaryota</taxon>
        <taxon>Metazoa</taxon>
        <taxon>Chordata</taxon>
        <taxon>Craniata</taxon>
        <taxon>Vertebrata</taxon>
        <taxon>Euteleostomi</taxon>
        <taxon>Actinopterygii</taxon>
        <taxon>Neopterygii</taxon>
        <taxon>Teleostei</taxon>
        <taxon>Neoteleostei</taxon>
        <taxon>Acanthomorphata</taxon>
        <taxon>Carangaria</taxon>
        <taxon>Pleuronectiformes</taxon>
        <taxon>Pleuronectoidei</taxon>
        <taxon>Soleidae</taxon>
        <taxon>Solea</taxon>
    </lineage>
</organism>
<comment type="caution">
    <text evidence="1">The sequence shown here is derived from an EMBL/GenBank/DDBJ whole genome shotgun (WGS) entry which is preliminary data.</text>
</comment>
<evidence type="ECO:0000313" key="1">
    <source>
        <dbReference type="EMBL" id="KAG7502463.1"/>
    </source>
</evidence>
<keyword evidence="2" id="KW-1185">Reference proteome</keyword>
<accession>A0AAV6RAT1</accession>
<dbReference type="Proteomes" id="UP000693946">
    <property type="component" value="Linkage Group LG2"/>
</dbReference>
<proteinExistence type="predicted"/>
<reference evidence="1 2" key="1">
    <citation type="journal article" date="2021" name="Sci. Rep.">
        <title>Chromosome anchoring in Senegalese sole (Solea senegalensis) reveals sex-associated markers and genome rearrangements in flatfish.</title>
        <authorList>
            <person name="Guerrero-Cozar I."/>
            <person name="Gomez-Garrido J."/>
            <person name="Berbel C."/>
            <person name="Martinez-Blanch J.F."/>
            <person name="Alioto T."/>
            <person name="Claros M.G."/>
            <person name="Gagnaire P.A."/>
            <person name="Manchado M."/>
        </authorList>
    </citation>
    <scope>NUCLEOTIDE SEQUENCE [LARGE SCALE GENOMIC DNA]</scope>
    <source>
        <strain evidence="1">Sse05_10M</strain>
    </source>
</reference>
<sequence length="91" mass="10103">MRAHELAFTFGSSTSTFFQLHIVNCTGLREEKVATLRSERCKSADGHEPRRICPSCWIAAAPFAAIPTPGYCRLKEHPVVGRISLSTRTNL</sequence>
<dbReference type="AlphaFoldDB" id="A0AAV6RAT1"/>
<name>A0AAV6RAT1_SOLSE</name>
<evidence type="ECO:0000313" key="2">
    <source>
        <dbReference type="Proteomes" id="UP000693946"/>
    </source>
</evidence>
<dbReference type="EMBL" id="JAGKHQ010000012">
    <property type="protein sequence ID" value="KAG7502463.1"/>
    <property type="molecule type" value="Genomic_DNA"/>
</dbReference>
<gene>
    <name evidence="1" type="ORF">JOB18_020338</name>
</gene>
<protein>
    <submittedName>
        <fullName evidence="1">Uncharacterized protein</fullName>
    </submittedName>
</protein>